<dbReference type="KEGG" id="aer:AERYTH_12035"/>
<feature type="domain" description="Glycosyl hydrolase family 13 catalytic" evidence="3">
    <location>
        <begin position="32"/>
        <end position="449"/>
    </location>
</feature>
<feature type="region of interest" description="Disordered" evidence="2">
    <location>
        <begin position="150"/>
        <end position="175"/>
    </location>
</feature>
<dbReference type="InterPro" id="IPR006047">
    <property type="entry name" value="GH13_cat_dom"/>
</dbReference>
<dbReference type="CDD" id="cd11332">
    <property type="entry name" value="AmyAc_OligoGlu_TS"/>
    <property type="match status" value="1"/>
</dbReference>
<dbReference type="Gene3D" id="3.90.400.10">
    <property type="entry name" value="Oligo-1,6-glucosidase, Domain 2"/>
    <property type="match status" value="1"/>
</dbReference>
<gene>
    <name evidence="4" type="ORF">AERYTH_12035</name>
</gene>
<dbReference type="SUPFAM" id="SSF51445">
    <property type="entry name" value="(Trans)glycosidases"/>
    <property type="match status" value="1"/>
</dbReference>
<comment type="similarity">
    <text evidence="1">Belongs to the glycosyl hydrolase 13 family.</text>
</comment>
<evidence type="ECO:0000313" key="5">
    <source>
        <dbReference type="Proteomes" id="UP000067689"/>
    </source>
</evidence>
<organism evidence="4 5">
    <name type="scientific">Aeromicrobium erythreum</name>
    <dbReference type="NCBI Taxonomy" id="2041"/>
    <lineage>
        <taxon>Bacteria</taxon>
        <taxon>Bacillati</taxon>
        <taxon>Actinomycetota</taxon>
        <taxon>Actinomycetes</taxon>
        <taxon>Propionibacteriales</taxon>
        <taxon>Nocardioidaceae</taxon>
        <taxon>Aeromicrobium</taxon>
    </lineage>
</organism>
<protein>
    <submittedName>
        <fullName evidence="4">Alpha-amylase</fullName>
    </submittedName>
</protein>
<keyword evidence="5" id="KW-1185">Reference proteome</keyword>
<dbReference type="PANTHER" id="PTHR10357:SF179">
    <property type="entry name" value="NEUTRAL AND BASIC AMINO ACID TRANSPORT PROTEIN RBAT"/>
    <property type="match status" value="1"/>
</dbReference>
<name>A0A0U4CRX6_9ACTN</name>
<reference evidence="4 5" key="1">
    <citation type="journal article" date="1991" name="Int. J. Syst. Bacteriol.">
        <title>Description of the erythromycin-producing bacterium Arthrobacter sp. strain NRRL B-3381 as Aeromicrobium erythreum gen. nov., sp. nov.</title>
        <authorList>
            <person name="Miller E.S."/>
            <person name="Woese C.R."/>
            <person name="Brenner S."/>
        </authorList>
    </citation>
    <scope>NUCLEOTIDE SEQUENCE [LARGE SCALE GENOMIC DNA]</scope>
    <source>
        <strain evidence="4 5">AR18</strain>
    </source>
</reference>
<dbReference type="PANTHER" id="PTHR10357">
    <property type="entry name" value="ALPHA-AMYLASE FAMILY MEMBER"/>
    <property type="match status" value="1"/>
</dbReference>
<evidence type="ECO:0000313" key="4">
    <source>
        <dbReference type="EMBL" id="ALX05372.1"/>
    </source>
</evidence>
<evidence type="ECO:0000259" key="3">
    <source>
        <dbReference type="SMART" id="SM00642"/>
    </source>
</evidence>
<dbReference type="OrthoDB" id="9043248at2"/>
<sequence length="579" mass="63336">MAAARRVLDRRPASPGGTVSNQPWWRHAVIYQVYPRSWADADGDGVGDLPGITSRLEHLADLGVDALWLSPFYVSPQNDGGYDVADFRDVDPLFGTLADLDALVARAHDLRLRVVVDVVPNHTSSEHPWFHAALAAGPGSPERARYVFRPGRGDDGSEPPNNWQSKFDGPAWTRTTDPDGSPGEWYLHLFDGSQPDLDWTNPEVHAELESVLRFWLDRGVDGFRIDVAHGLVKADGLPDADLSLDETRDRSSLLPMWDQPGVHDVYRRWRALVEEYRGTQTALWGEDDDRMLCGEAWVQPAEALAAYVRPDELHQTFNFSFLMTPWRADALRASVDDALASAGAVGAPQTWVLSNHDVVRHATRLGRSDATQVAEVEGIGPRDEQPDPVLGLRRARAATALMLALPGSAYLYQGEELGLPDHTRLPDEVLQDPTFARSGGTRHGRDGCRVPVPWASDGPSLGFGPGEPWLPQPPGYADLAPGRQRGVEGSTLELYRRLLRVRRELGLGTATLTWLPDAPPDVLALRLLDADGTGVAEVRTNLSDAPVTLPAGEVLVASGDLDDGRLPSDTTVWTRLTGS</sequence>
<proteinExistence type="inferred from homology"/>
<dbReference type="InterPro" id="IPR017853">
    <property type="entry name" value="GH"/>
</dbReference>
<dbReference type="SMART" id="SM00642">
    <property type="entry name" value="Aamy"/>
    <property type="match status" value="1"/>
</dbReference>
<dbReference type="GO" id="GO:0009313">
    <property type="term" value="P:oligosaccharide catabolic process"/>
    <property type="evidence" value="ECO:0007669"/>
    <property type="project" value="TreeGrafter"/>
</dbReference>
<dbReference type="STRING" id="2041.AERYTH_12035"/>
<dbReference type="EMBL" id="CP011502">
    <property type="protein sequence ID" value="ALX05372.1"/>
    <property type="molecule type" value="Genomic_DNA"/>
</dbReference>
<dbReference type="InterPro" id="IPR045857">
    <property type="entry name" value="O16G_dom_2"/>
</dbReference>
<dbReference type="AlphaFoldDB" id="A0A0U4CRX6"/>
<evidence type="ECO:0000256" key="2">
    <source>
        <dbReference type="SAM" id="MobiDB-lite"/>
    </source>
</evidence>
<dbReference type="GO" id="GO:0004556">
    <property type="term" value="F:alpha-amylase activity"/>
    <property type="evidence" value="ECO:0007669"/>
    <property type="project" value="TreeGrafter"/>
</dbReference>
<evidence type="ECO:0000256" key="1">
    <source>
        <dbReference type="ARBA" id="ARBA00008061"/>
    </source>
</evidence>
<dbReference type="PATRIC" id="fig|2041.4.peg.2507"/>
<accession>A0A0U4CRX6</accession>
<dbReference type="Gene3D" id="3.20.20.80">
    <property type="entry name" value="Glycosidases"/>
    <property type="match status" value="1"/>
</dbReference>
<dbReference type="Proteomes" id="UP000067689">
    <property type="component" value="Chromosome"/>
</dbReference>
<dbReference type="Pfam" id="PF00128">
    <property type="entry name" value="Alpha-amylase"/>
    <property type="match status" value="1"/>
</dbReference>